<dbReference type="OrthoDB" id="10022113at2759"/>
<evidence type="ECO:0000256" key="3">
    <source>
        <dbReference type="SAM" id="Phobius"/>
    </source>
</evidence>
<dbReference type="OMA" id="SQLNYGM"/>
<gene>
    <name evidence="5" type="ORF">KFL_000120540</name>
</gene>
<dbReference type="SUPFAM" id="SSF69318">
    <property type="entry name" value="Integrin alpha N-terminal domain"/>
    <property type="match status" value="1"/>
</dbReference>
<dbReference type="PANTHER" id="PTHR16026:SF0">
    <property type="entry name" value="CARTILAGE ACIDIC PROTEIN 1"/>
    <property type="match status" value="1"/>
</dbReference>
<dbReference type="InterPro" id="IPR027039">
    <property type="entry name" value="Crtac1"/>
</dbReference>
<dbReference type="STRING" id="105231.A0A1Y1HRE6"/>
<keyword evidence="6" id="KW-1185">Reference proteome</keyword>
<evidence type="ECO:0000256" key="1">
    <source>
        <dbReference type="ARBA" id="ARBA00022729"/>
    </source>
</evidence>
<name>A0A1Y1HRE6_KLENI</name>
<keyword evidence="3" id="KW-0472">Membrane</keyword>
<dbReference type="Pfam" id="PF13517">
    <property type="entry name" value="FG-GAP_3"/>
    <property type="match status" value="2"/>
</dbReference>
<dbReference type="Proteomes" id="UP000054558">
    <property type="component" value="Unassembled WGS sequence"/>
</dbReference>
<evidence type="ECO:0000256" key="2">
    <source>
        <dbReference type="SAM" id="MobiDB-lite"/>
    </source>
</evidence>
<dbReference type="PANTHER" id="PTHR16026">
    <property type="entry name" value="CARTILAGE ACIDIC PROTEIN 1"/>
    <property type="match status" value="1"/>
</dbReference>
<feature type="transmembrane region" description="Helical" evidence="3">
    <location>
        <begin position="47"/>
        <end position="67"/>
    </location>
</feature>
<dbReference type="EMBL" id="DF236961">
    <property type="protein sequence ID" value="GAQ78408.1"/>
    <property type="molecule type" value="Genomic_DNA"/>
</dbReference>
<dbReference type="InterPro" id="IPR013517">
    <property type="entry name" value="FG-GAP"/>
</dbReference>
<keyword evidence="3" id="KW-1133">Transmembrane helix</keyword>
<dbReference type="InterPro" id="IPR011519">
    <property type="entry name" value="UnbV_ASPIC"/>
</dbReference>
<feature type="domain" description="ASPIC/UnbV" evidence="4">
    <location>
        <begin position="562"/>
        <end position="628"/>
    </location>
</feature>
<organism evidence="5 6">
    <name type="scientific">Klebsormidium nitens</name>
    <name type="common">Green alga</name>
    <name type="synonym">Ulothrix nitens</name>
    <dbReference type="NCBI Taxonomy" id="105231"/>
    <lineage>
        <taxon>Eukaryota</taxon>
        <taxon>Viridiplantae</taxon>
        <taxon>Streptophyta</taxon>
        <taxon>Klebsormidiophyceae</taxon>
        <taxon>Klebsormidiales</taxon>
        <taxon>Klebsormidiaceae</taxon>
        <taxon>Klebsormidium</taxon>
    </lineage>
</organism>
<dbReference type="AlphaFoldDB" id="A0A1Y1HRE6"/>
<evidence type="ECO:0000313" key="5">
    <source>
        <dbReference type="EMBL" id="GAQ78408.1"/>
    </source>
</evidence>
<dbReference type="InterPro" id="IPR028994">
    <property type="entry name" value="Integrin_alpha_N"/>
</dbReference>
<evidence type="ECO:0000313" key="6">
    <source>
        <dbReference type="Proteomes" id="UP000054558"/>
    </source>
</evidence>
<protein>
    <recommendedName>
        <fullName evidence="4">ASPIC/UnbV domain-containing protein</fullName>
    </recommendedName>
</protein>
<dbReference type="Pfam" id="PF07593">
    <property type="entry name" value="UnbV_ASPIC"/>
    <property type="match status" value="1"/>
</dbReference>
<keyword evidence="1" id="KW-0732">Signal</keyword>
<dbReference type="Gene3D" id="2.130.10.130">
    <property type="entry name" value="Integrin alpha, N-terminal"/>
    <property type="match status" value="2"/>
</dbReference>
<keyword evidence="3" id="KW-0812">Transmembrane</keyword>
<feature type="region of interest" description="Disordered" evidence="2">
    <location>
        <begin position="1"/>
        <end position="36"/>
    </location>
</feature>
<feature type="compositionally biased region" description="Polar residues" evidence="2">
    <location>
        <begin position="1"/>
        <end position="11"/>
    </location>
</feature>
<reference evidence="5 6" key="1">
    <citation type="journal article" date="2014" name="Nat. Commun.">
        <title>Klebsormidium flaccidum genome reveals primary factors for plant terrestrial adaptation.</title>
        <authorList>
            <person name="Hori K."/>
            <person name="Maruyama F."/>
            <person name="Fujisawa T."/>
            <person name="Togashi T."/>
            <person name="Yamamoto N."/>
            <person name="Seo M."/>
            <person name="Sato S."/>
            <person name="Yamada T."/>
            <person name="Mori H."/>
            <person name="Tajima N."/>
            <person name="Moriyama T."/>
            <person name="Ikeuchi M."/>
            <person name="Watanabe M."/>
            <person name="Wada H."/>
            <person name="Kobayashi K."/>
            <person name="Saito M."/>
            <person name="Masuda T."/>
            <person name="Sasaki-Sekimoto Y."/>
            <person name="Mashiguchi K."/>
            <person name="Awai K."/>
            <person name="Shimojima M."/>
            <person name="Masuda S."/>
            <person name="Iwai M."/>
            <person name="Nobusawa T."/>
            <person name="Narise T."/>
            <person name="Kondo S."/>
            <person name="Saito H."/>
            <person name="Sato R."/>
            <person name="Murakawa M."/>
            <person name="Ihara Y."/>
            <person name="Oshima-Yamada Y."/>
            <person name="Ohtaka K."/>
            <person name="Satoh M."/>
            <person name="Sonobe K."/>
            <person name="Ishii M."/>
            <person name="Ohtani R."/>
            <person name="Kanamori-Sato M."/>
            <person name="Honoki R."/>
            <person name="Miyazaki D."/>
            <person name="Mochizuki H."/>
            <person name="Umetsu J."/>
            <person name="Higashi K."/>
            <person name="Shibata D."/>
            <person name="Kamiya Y."/>
            <person name="Sato N."/>
            <person name="Nakamura Y."/>
            <person name="Tabata S."/>
            <person name="Ida S."/>
            <person name="Kurokawa K."/>
            <person name="Ohta H."/>
        </authorList>
    </citation>
    <scope>NUCLEOTIDE SEQUENCE [LARGE SCALE GENOMIC DNA]</scope>
    <source>
        <strain evidence="5 6">NIES-2285</strain>
    </source>
</reference>
<accession>A0A1Y1HRE6</accession>
<proteinExistence type="predicted"/>
<evidence type="ECO:0000259" key="4">
    <source>
        <dbReference type="Pfam" id="PF07593"/>
    </source>
</evidence>
<sequence>MPATTVGTPQTLKARKAAAAQRDPGDQQATLVSDAKETSPNHFSRRCIYVFLSIFAPLLLALMAATACACLATPSIRANLCGGAFLQASTTPPFWRGPANPSSKSWNISLNWRLFQNLLSPPNLKDQRASVNSRSPIMASSQPAAGATSAAVSGATRRGFFADVSNLIEENPSKLHYGVAAVNFDGDGQDELFVCGFGGAENQLLKWRDGKLVNVARGTPLADPERQAIGVAAGDFDGDGQEEVYVLNTDTFGGRKKLTDRLFSRDASGEVTDLFSIPRNMDEANMVAGRSVAAVDRKGSGKYGFFVANYGGIMKLFEASADGFVVDQARAAGLQMYPTGGRALVSAPIVSHSAMDIFAGNEGGPNFLFVNHNGVYSEAAGAYGLMDTEENCRGVALLDVDGTGQLGIATGNWQGPHRLFSRDGGGPVGGAASLGYTDGEAGGFKDRAPEAMARPSAIRTVIAADFDNDGYEELFFNNIGSANRLFRQDGPGNWVSVDLGDAEEPGGLGTGAAVADIDGDGRLELLVSHGELRPQPLSLFRSPENDNAWLRVRPLTKQGAPARGATVTLTDSNGRVQVRAIDAGSGYLCQMEPVAHFGLGALKAAVDIQVRWPDGSTVQLDGVDPCQVIKVPHV</sequence>